<evidence type="ECO:0000256" key="2">
    <source>
        <dbReference type="ARBA" id="ARBA00022603"/>
    </source>
</evidence>
<sequence>MDDLKYKHFKMIENTLPIHKINELALKEGNAKKPVYQIHKWWARRLGCIVRSLIIASNLNYDATEEEFWEKYYSKNEIKMTVLDPFMGGGSSLVEAKKMNAKTIGVDVDPLACFIAEKELEEVDLQNLTKEFDKLYEKVGKKIQKYYMTEVNGKLCPIINVFWNYSVNCPKCGSKTDAHPHYKIYANKSGNEQHVFCKSCNEIRILKHGAKWFKCKKCGQKTVVNRGTYARGKLKCKKCGKEFISRHELNGKTSLRPFAIEYLDGKTRIFKKVSPYDLKLLSKITEELNSIEKDLMLPNSKISLENRVDGRPMTHGYSTYKELFTDRQLLSLGLIHKEIKEITDEKLKKWLLIAFSDCLSSNNLLCTYAVGYRKVTPLFGIHAYTVPMRVVENNVWGTTYGRGTFEKTFKKVLAAKKYCDKPYETDYSSGKFLKIFTNEKIESIVSNSEEEFYNGHADTLILNQSSENISKIKDGSVDLILTDPPYYDNLNYSELADFYYQWLKDDIGQNSGIINEMLYVNPKMEKTHEDYEIKLKEIFKECHRVLAMNGLMIFSYHHNKEEAWLAMGDAIKQAGFIVTNILPLRSEGSSAYHSFEGNIKWDSIVILRKKEYLKDLGIKQDFKCLKTFWEEKVSKDLRNMKECDKLSFFRSLNALTDESL</sequence>
<feature type="domain" description="DUF1156" evidence="5">
    <location>
        <begin position="16"/>
        <end position="62"/>
    </location>
</feature>
<proteinExistence type="inferred from homology"/>
<evidence type="ECO:0000313" key="6">
    <source>
        <dbReference type="EMBL" id="MBG0768308.1"/>
    </source>
</evidence>
<protein>
    <submittedName>
        <fullName evidence="6">DUF1156 domain-containing protein</fullName>
    </submittedName>
</protein>
<evidence type="ECO:0000313" key="7">
    <source>
        <dbReference type="Proteomes" id="UP000714405"/>
    </source>
</evidence>
<dbReference type="RefSeq" id="WP_278491416.1">
    <property type="nucleotide sequence ID" value="NZ_JACCQJ010000001.1"/>
</dbReference>
<keyword evidence="2" id="KW-0489">Methyltransferase</keyword>
<gene>
    <name evidence="6" type="ORF">H0S71_00165</name>
</gene>
<dbReference type="GO" id="GO:0003677">
    <property type="term" value="F:DNA binding"/>
    <property type="evidence" value="ECO:0007669"/>
    <property type="project" value="InterPro"/>
</dbReference>
<dbReference type="Pfam" id="PF06634">
    <property type="entry name" value="DUF1156"/>
    <property type="match status" value="1"/>
</dbReference>
<evidence type="ECO:0000256" key="3">
    <source>
        <dbReference type="ARBA" id="ARBA00022679"/>
    </source>
</evidence>
<dbReference type="InterPro" id="IPR002052">
    <property type="entry name" value="DNA_methylase_N6_adenine_CS"/>
</dbReference>
<reference evidence="6" key="1">
    <citation type="submission" date="2020-07" db="EMBL/GenBank/DDBJ databases">
        <title>Severe corrosion of carbon steel in oil field produced water can be linked to methanogenic archaea containing a special type of NiFe hydrogenase.</title>
        <authorList>
            <person name="Lahme S."/>
            <person name="Mand J."/>
            <person name="Longwell J."/>
            <person name="Smith R."/>
            <person name="Enning D."/>
        </authorList>
    </citation>
    <scope>NUCLEOTIDE SEQUENCE</scope>
    <source>
        <strain evidence="6">MIC098Bin5</strain>
    </source>
</reference>
<evidence type="ECO:0000259" key="4">
    <source>
        <dbReference type="Pfam" id="PF01555"/>
    </source>
</evidence>
<evidence type="ECO:0000259" key="5">
    <source>
        <dbReference type="Pfam" id="PF06634"/>
    </source>
</evidence>
<dbReference type="InterPro" id="IPR009537">
    <property type="entry name" value="DUF1156"/>
</dbReference>
<accession>A0A8T3VUI2</accession>
<dbReference type="GO" id="GO:0008170">
    <property type="term" value="F:N-methyltransferase activity"/>
    <property type="evidence" value="ECO:0007669"/>
    <property type="project" value="InterPro"/>
</dbReference>
<organism evidence="6 7">
    <name type="scientific">Methanococcus maripaludis</name>
    <name type="common">Methanococcus deltae</name>
    <dbReference type="NCBI Taxonomy" id="39152"/>
    <lineage>
        <taxon>Archaea</taxon>
        <taxon>Methanobacteriati</taxon>
        <taxon>Methanobacteriota</taxon>
        <taxon>Methanomada group</taxon>
        <taxon>Methanococci</taxon>
        <taxon>Methanococcales</taxon>
        <taxon>Methanococcaceae</taxon>
        <taxon>Methanococcus</taxon>
    </lineage>
</organism>
<dbReference type="SUPFAM" id="SSF53335">
    <property type="entry name" value="S-adenosyl-L-methionine-dependent methyltransferases"/>
    <property type="match status" value="2"/>
</dbReference>
<keyword evidence="3" id="KW-0808">Transferase</keyword>
<dbReference type="AlphaFoldDB" id="A0A8T3VUI2"/>
<comment type="similarity">
    <text evidence="1">Belongs to the N(4)/N(6)-methyltransferase family.</text>
</comment>
<dbReference type="InterPro" id="IPR002941">
    <property type="entry name" value="DNA_methylase_N4/N6"/>
</dbReference>
<dbReference type="GO" id="GO:0032259">
    <property type="term" value="P:methylation"/>
    <property type="evidence" value="ECO:0007669"/>
    <property type="project" value="UniProtKB-KW"/>
</dbReference>
<comment type="caution">
    <text evidence="6">The sequence shown here is derived from an EMBL/GenBank/DDBJ whole genome shotgun (WGS) entry which is preliminary data.</text>
</comment>
<dbReference type="Gene3D" id="3.40.50.150">
    <property type="entry name" value="Vaccinia Virus protein VP39"/>
    <property type="match status" value="2"/>
</dbReference>
<dbReference type="EMBL" id="JACCQJ010000001">
    <property type="protein sequence ID" value="MBG0768308.1"/>
    <property type="molecule type" value="Genomic_DNA"/>
</dbReference>
<evidence type="ECO:0000256" key="1">
    <source>
        <dbReference type="ARBA" id="ARBA00006594"/>
    </source>
</evidence>
<dbReference type="PROSITE" id="PS00092">
    <property type="entry name" value="N6_MTASE"/>
    <property type="match status" value="1"/>
</dbReference>
<dbReference type="Pfam" id="PF01555">
    <property type="entry name" value="N6_N4_Mtase"/>
    <property type="match status" value="1"/>
</dbReference>
<dbReference type="InterPro" id="IPR029063">
    <property type="entry name" value="SAM-dependent_MTases_sf"/>
</dbReference>
<feature type="domain" description="DNA methylase N-4/N-6" evidence="4">
    <location>
        <begin position="477"/>
        <end position="618"/>
    </location>
</feature>
<name>A0A8T3VUI2_METMI</name>
<dbReference type="Proteomes" id="UP000714405">
    <property type="component" value="Unassembled WGS sequence"/>
</dbReference>